<accession>A0ABQ8SNJ4</accession>
<evidence type="ECO:0000313" key="3">
    <source>
        <dbReference type="Proteomes" id="UP001148838"/>
    </source>
</evidence>
<name>A0ABQ8SNJ4_PERAM</name>
<dbReference type="EMBL" id="JAJSOF020000023">
    <property type="protein sequence ID" value="KAJ4435746.1"/>
    <property type="molecule type" value="Genomic_DNA"/>
</dbReference>
<feature type="region of interest" description="Disordered" evidence="1">
    <location>
        <begin position="24"/>
        <end position="49"/>
    </location>
</feature>
<protein>
    <submittedName>
        <fullName evidence="2">Uncharacterized protein</fullName>
    </submittedName>
</protein>
<gene>
    <name evidence="2" type="ORF">ANN_18364</name>
</gene>
<organism evidence="2 3">
    <name type="scientific">Periplaneta americana</name>
    <name type="common">American cockroach</name>
    <name type="synonym">Blatta americana</name>
    <dbReference type="NCBI Taxonomy" id="6978"/>
    <lineage>
        <taxon>Eukaryota</taxon>
        <taxon>Metazoa</taxon>
        <taxon>Ecdysozoa</taxon>
        <taxon>Arthropoda</taxon>
        <taxon>Hexapoda</taxon>
        <taxon>Insecta</taxon>
        <taxon>Pterygota</taxon>
        <taxon>Neoptera</taxon>
        <taxon>Polyneoptera</taxon>
        <taxon>Dictyoptera</taxon>
        <taxon>Blattodea</taxon>
        <taxon>Blattoidea</taxon>
        <taxon>Blattidae</taxon>
        <taxon>Blattinae</taxon>
        <taxon>Periplaneta</taxon>
    </lineage>
</organism>
<evidence type="ECO:0000313" key="2">
    <source>
        <dbReference type="EMBL" id="KAJ4435746.1"/>
    </source>
</evidence>
<sequence>MLRILLPSTGFEPERPGTQFYRRLSEPRSRSESLATRKNPVSTWDRTPDLPVRSQLKKRVYETLAQRSQQHFVSSDKDNEFVPSRTTTLLSFFRISFTTLYSKRLLITRLLLVLAQYEDSLDGRRFDPRHMKEQKQHRHHSVNVSPFRVYSSNISWRRTEGVGLERLNCGLPEPNSKLIMFVSLYYDAIWQTLNMEENAMCLFCALFPFPLYCVRNLSHLYRKIRRVNCWIKGSYVLVLKSHATNDRMFLTRQIMVVIVIMLKRAHYAYYNGQNKTNLDVHKELEIRIIKDKINHSSAKLCRTAFEDGRQQINKEEERFAEDAPSLLKASLAIAILLLTSWQQLMLLLIVRPTPQVLALLPRLEFSDSQANTGRAILLLLDFVELPRESSFLSEIFLLKSTADFQYLNRSDRFFDSRLDDKSFSTE</sequence>
<reference evidence="2 3" key="1">
    <citation type="journal article" date="2022" name="Allergy">
        <title>Genome assembly and annotation of Periplaneta americana reveal a comprehensive cockroach allergen profile.</title>
        <authorList>
            <person name="Wang L."/>
            <person name="Xiong Q."/>
            <person name="Saelim N."/>
            <person name="Wang L."/>
            <person name="Nong W."/>
            <person name="Wan A.T."/>
            <person name="Shi M."/>
            <person name="Liu X."/>
            <person name="Cao Q."/>
            <person name="Hui J.H.L."/>
            <person name="Sookrung N."/>
            <person name="Leung T.F."/>
            <person name="Tungtrongchitr A."/>
            <person name="Tsui S.K.W."/>
        </authorList>
    </citation>
    <scope>NUCLEOTIDE SEQUENCE [LARGE SCALE GENOMIC DNA]</scope>
    <source>
        <strain evidence="2">PWHHKU_190912</strain>
    </source>
</reference>
<keyword evidence="3" id="KW-1185">Reference proteome</keyword>
<evidence type="ECO:0000256" key="1">
    <source>
        <dbReference type="SAM" id="MobiDB-lite"/>
    </source>
</evidence>
<comment type="caution">
    <text evidence="2">The sequence shown here is derived from an EMBL/GenBank/DDBJ whole genome shotgun (WGS) entry which is preliminary data.</text>
</comment>
<proteinExistence type="predicted"/>
<dbReference type="Proteomes" id="UP001148838">
    <property type="component" value="Unassembled WGS sequence"/>
</dbReference>